<feature type="modified residue" description="N6-(pyridoxal phosphate)lysine" evidence="2">
    <location>
        <position position="191"/>
    </location>
</feature>
<dbReference type="CDD" id="cd00616">
    <property type="entry name" value="AHBA_syn"/>
    <property type="match status" value="1"/>
</dbReference>
<reference evidence="4 5" key="1">
    <citation type="submission" date="2019-11" db="EMBL/GenBank/DDBJ databases">
        <title>Whole genome shotgun sequencing (WGS) data from Adlercreutzia equolifaciens ResAG-91, Eggerthella lenta MRI-F36, MRI-F37, MRI-F40, ResAG-49, ResAG-88, ResAG-121, ResAG-145, and Gordonibacter sp. ResAG-5, ResAG-26, ResAG-43, ResAG-50, ResAG-59.</title>
        <authorList>
            <person name="Stoll D.A."/>
            <person name="Danylec N."/>
            <person name="Franz C.M.A.P."/>
            <person name="Huch M."/>
        </authorList>
    </citation>
    <scope>NUCLEOTIDE SEQUENCE [LARGE SCALE GENOMIC DNA]</scope>
    <source>
        <strain evidence="4 5">ResAG-91</strain>
    </source>
</reference>
<dbReference type="RefSeq" id="WP_157012760.1">
    <property type="nucleotide sequence ID" value="NZ_WPOO01000013.1"/>
</dbReference>
<dbReference type="GO" id="GO:0008483">
    <property type="term" value="F:transaminase activity"/>
    <property type="evidence" value="ECO:0007669"/>
    <property type="project" value="UniProtKB-KW"/>
</dbReference>
<protein>
    <submittedName>
        <fullName evidence="4">Aminotransferase class I/II-fold pyridoxal phosphate-dependent enzyme</fullName>
    </submittedName>
</protein>
<feature type="active site" description="Proton acceptor" evidence="1">
    <location>
        <position position="191"/>
    </location>
</feature>
<dbReference type="PIRSF" id="PIRSF000390">
    <property type="entry name" value="PLP_StrS"/>
    <property type="match status" value="1"/>
</dbReference>
<dbReference type="GO" id="GO:0030170">
    <property type="term" value="F:pyridoxal phosphate binding"/>
    <property type="evidence" value="ECO:0007669"/>
    <property type="project" value="TreeGrafter"/>
</dbReference>
<dbReference type="GO" id="GO:0000271">
    <property type="term" value="P:polysaccharide biosynthetic process"/>
    <property type="evidence" value="ECO:0007669"/>
    <property type="project" value="TreeGrafter"/>
</dbReference>
<dbReference type="InterPro" id="IPR015422">
    <property type="entry name" value="PyrdxlP-dep_Trfase_small"/>
</dbReference>
<dbReference type="PANTHER" id="PTHR30244">
    <property type="entry name" value="TRANSAMINASE"/>
    <property type="match status" value="1"/>
</dbReference>
<comment type="caution">
    <text evidence="4">The sequence shown here is derived from an EMBL/GenBank/DDBJ whole genome shotgun (WGS) entry which is preliminary data.</text>
</comment>
<dbReference type="InterPro" id="IPR015424">
    <property type="entry name" value="PyrdxlP-dep_Trfase"/>
</dbReference>
<evidence type="ECO:0000313" key="4">
    <source>
        <dbReference type="EMBL" id="MVN59220.1"/>
    </source>
</evidence>
<organism evidence="4 5">
    <name type="scientific">Adlercreutzia rubneri</name>
    <dbReference type="NCBI Taxonomy" id="2916441"/>
    <lineage>
        <taxon>Bacteria</taxon>
        <taxon>Bacillati</taxon>
        <taxon>Actinomycetota</taxon>
        <taxon>Coriobacteriia</taxon>
        <taxon>Eggerthellales</taxon>
        <taxon>Eggerthellaceae</taxon>
        <taxon>Adlercreutzia</taxon>
    </lineage>
</organism>
<sequence length="382" mass="40527">MQFRDLGAQYRALKPQIDEAILAVVEEGRYISGPQVRELEERLAAYVGVKHCVTCANGTDALQLALMAWGVGPGDAVFVPDFTFFSSGEAVAAVGATPVFVDVDERTFNLDPAKLEEAVVAVRDAGSLKPVAVVAVDLFGLPADYPAIKPICEKYGLKLLEDGAQGFGGAIGDELACSFGDISTTSFFPAKPLGCYGDGGAVFTDDDDWAALIRSYAVHGKGTFKYDNVRIGMNSRLDTIQAAVLLAKMDAFIGEEIAAVNEVARRYDEALAGSGLVLPRVPEDYTSSWAQYTAQLPKGVDRTALQDALKERGVPTMVYYPKPMHEQGAFEGTCVVAPGGCSVTERLCATVLSLPMGPYVGAEGVGFACSALLAYDSLGFDV</sequence>
<keyword evidence="4" id="KW-0808">Transferase</keyword>
<evidence type="ECO:0000256" key="3">
    <source>
        <dbReference type="RuleBase" id="RU004508"/>
    </source>
</evidence>
<dbReference type="AlphaFoldDB" id="A0A7K1T750"/>
<evidence type="ECO:0000313" key="5">
    <source>
        <dbReference type="Proteomes" id="UP000488839"/>
    </source>
</evidence>
<gene>
    <name evidence="4" type="ORF">GO707_08290</name>
</gene>
<keyword evidence="4" id="KW-0032">Aminotransferase</keyword>
<comment type="similarity">
    <text evidence="3">Belongs to the DegT/DnrJ/EryC1 family.</text>
</comment>
<accession>A0A7K1T750</accession>
<dbReference type="Pfam" id="PF01041">
    <property type="entry name" value="DegT_DnrJ_EryC1"/>
    <property type="match status" value="1"/>
</dbReference>
<dbReference type="Gene3D" id="3.90.1150.10">
    <property type="entry name" value="Aspartate Aminotransferase, domain 1"/>
    <property type="match status" value="1"/>
</dbReference>
<keyword evidence="2 3" id="KW-0663">Pyridoxal phosphate</keyword>
<evidence type="ECO:0000256" key="1">
    <source>
        <dbReference type="PIRSR" id="PIRSR000390-1"/>
    </source>
</evidence>
<dbReference type="SUPFAM" id="SSF53383">
    <property type="entry name" value="PLP-dependent transferases"/>
    <property type="match status" value="1"/>
</dbReference>
<dbReference type="Proteomes" id="UP000488839">
    <property type="component" value="Unassembled WGS sequence"/>
</dbReference>
<dbReference type="PANTHER" id="PTHR30244:SF42">
    <property type="entry name" value="UDP-2-ACETAMIDO-2-DEOXY-3-OXO-D-GLUCURONATE AMINOTRANSFERASE"/>
    <property type="match status" value="1"/>
</dbReference>
<proteinExistence type="inferred from homology"/>
<evidence type="ECO:0000256" key="2">
    <source>
        <dbReference type="PIRSR" id="PIRSR000390-2"/>
    </source>
</evidence>
<name>A0A7K1T750_9ACTN</name>
<dbReference type="InterPro" id="IPR000653">
    <property type="entry name" value="DegT/StrS_aminotransferase"/>
</dbReference>
<keyword evidence="5" id="KW-1185">Reference proteome</keyword>
<dbReference type="InterPro" id="IPR015421">
    <property type="entry name" value="PyrdxlP-dep_Trfase_major"/>
</dbReference>
<dbReference type="Gene3D" id="3.40.640.10">
    <property type="entry name" value="Type I PLP-dependent aspartate aminotransferase-like (Major domain)"/>
    <property type="match status" value="1"/>
</dbReference>
<dbReference type="EMBL" id="WPOO01000013">
    <property type="protein sequence ID" value="MVN59220.1"/>
    <property type="molecule type" value="Genomic_DNA"/>
</dbReference>